<dbReference type="PANTHER" id="PTHR30466:SF1">
    <property type="entry name" value="FMN REDUCTASE (NADH) RUTF"/>
    <property type="match status" value="1"/>
</dbReference>
<evidence type="ECO:0000313" key="3">
    <source>
        <dbReference type="EMBL" id="NVP56899.1"/>
    </source>
</evidence>
<feature type="domain" description="Flavin reductase like" evidence="2">
    <location>
        <begin position="18"/>
        <end position="163"/>
    </location>
</feature>
<sequence length="172" mass="19022">MMMHDFQTVESTDFRNGMSRLGAAVNIVTTRAADGPFGFTASAVCSVSDAPATLLACINRTSSCFPAFERARFFCVNTLSPSHESLSNLFGGKTSMAERFSAGRWMEGKTDAPVLEDALVSFECELTRAFDEGTHRVLFGRVISVRRSDQEAALLYCSRRYVAWNNSQVLHR</sequence>
<dbReference type="EMBL" id="JABXYK010000010">
    <property type="protein sequence ID" value="NVP56899.1"/>
    <property type="molecule type" value="Genomic_DNA"/>
</dbReference>
<dbReference type="InterPro" id="IPR050268">
    <property type="entry name" value="NADH-dep_flavin_reductase"/>
</dbReference>
<dbReference type="Gene3D" id="2.30.110.10">
    <property type="entry name" value="Electron Transport, Fmn-binding Protein, Chain A"/>
    <property type="match status" value="1"/>
</dbReference>
<name>A0ABX2QJ37_9HYPH</name>
<dbReference type="Proteomes" id="UP000659172">
    <property type="component" value="Unassembled WGS sequence"/>
</dbReference>
<comment type="caution">
    <text evidence="3">The sequence shown here is derived from an EMBL/GenBank/DDBJ whole genome shotgun (WGS) entry which is preliminary data.</text>
</comment>
<dbReference type="InterPro" id="IPR012349">
    <property type="entry name" value="Split_barrel_FMN-bd"/>
</dbReference>
<proteinExistence type="predicted"/>
<accession>A0ABX2QJ37</accession>
<dbReference type="SUPFAM" id="SSF50475">
    <property type="entry name" value="FMN-binding split barrel"/>
    <property type="match status" value="1"/>
</dbReference>
<organism evidence="3 4">
    <name type="scientific">Mycoplana rhizolycopersici</name>
    <dbReference type="NCBI Taxonomy" id="2746702"/>
    <lineage>
        <taxon>Bacteria</taxon>
        <taxon>Pseudomonadati</taxon>
        <taxon>Pseudomonadota</taxon>
        <taxon>Alphaproteobacteria</taxon>
        <taxon>Hyphomicrobiales</taxon>
        <taxon>Rhizobiaceae</taxon>
        <taxon>Mycoplana</taxon>
    </lineage>
</organism>
<dbReference type="SMART" id="SM00903">
    <property type="entry name" value="Flavin_Reduct"/>
    <property type="match status" value="1"/>
</dbReference>
<keyword evidence="1" id="KW-0560">Oxidoreductase</keyword>
<dbReference type="PANTHER" id="PTHR30466">
    <property type="entry name" value="FLAVIN REDUCTASE"/>
    <property type="match status" value="1"/>
</dbReference>
<protein>
    <submittedName>
        <fullName evidence="3">Flavin reductase</fullName>
    </submittedName>
</protein>
<reference evidence="3 4" key="1">
    <citation type="submission" date="2020-06" db="EMBL/GenBank/DDBJ databases">
        <title>Rhizobium sp.nov. isolated from the tomato plant.</title>
        <authorList>
            <person name="Thin K.K."/>
            <person name="Zhang X."/>
            <person name="He S."/>
        </authorList>
    </citation>
    <scope>NUCLEOTIDE SEQUENCE [LARGE SCALE GENOMIC DNA]</scope>
    <source>
        <strain evidence="3 4">DBTS2</strain>
    </source>
</reference>
<dbReference type="InterPro" id="IPR002563">
    <property type="entry name" value="Flavin_Rdtase-like_dom"/>
</dbReference>
<dbReference type="Pfam" id="PF01613">
    <property type="entry name" value="Flavin_Reduct"/>
    <property type="match status" value="1"/>
</dbReference>
<evidence type="ECO:0000313" key="4">
    <source>
        <dbReference type="Proteomes" id="UP000659172"/>
    </source>
</evidence>
<evidence type="ECO:0000259" key="2">
    <source>
        <dbReference type="SMART" id="SM00903"/>
    </source>
</evidence>
<dbReference type="RefSeq" id="WP_176951021.1">
    <property type="nucleotide sequence ID" value="NZ_JABXYK010000010.1"/>
</dbReference>
<gene>
    <name evidence="3" type="ORF">HV823_16720</name>
</gene>
<evidence type="ECO:0000256" key="1">
    <source>
        <dbReference type="ARBA" id="ARBA00023002"/>
    </source>
</evidence>
<keyword evidence="4" id="KW-1185">Reference proteome</keyword>